<evidence type="ECO:0000256" key="1">
    <source>
        <dbReference type="SAM" id="SignalP"/>
    </source>
</evidence>
<reference evidence="3 4" key="1">
    <citation type="submission" date="2020-08" db="EMBL/GenBank/DDBJ databases">
        <title>Functional genomics of gut bacteria from endangered species of beetles.</title>
        <authorList>
            <person name="Carlos-Shanley C."/>
        </authorList>
    </citation>
    <scope>NUCLEOTIDE SEQUENCE [LARGE SCALE GENOMIC DNA]</scope>
    <source>
        <strain evidence="3 4">S00070</strain>
    </source>
</reference>
<feature type="domain" description="DUF6089" evidence="2">
    <location>
        <begin position="49"/>
        <end position="168"/>
    </location>
</feature>
<comment type="caution">
    <text evidence="3">The sequence shown here is derived from an EMBL/GenBank/DDBJ whole genome shotgun (WGS) entry which is preliminary data.</text>
</comment>
<feature type="chain" id="PRO_5032482502" description="DUF6089 domain-containing protein" evidence="1">
    <location>
        <begin position="24"/>
        <end position="347"/>
    </location>
</feature>
<dbReference type="Pfam" id="PF19573">
    <property type="entry name" value="DUF6089"/>
    <property type="match status" value="1"/>
</dbReference>
<gene>
    <name evidence="3" type="ORF">HNP25_002296</name>
</gene>
<dbReference type="SUPFAM" id="SSF56925">
    <property type="entry name" value="OMPA-like"/>
    <property type="match status" value="1"/>
</dbReference>
<proteinExistence type="predicted"/>
<dbReference type="RefSeq" id="WP_184134199.1">
    <property type="nucleotide sequence ID" value="NZ_JACHKT010000015.1"/>
</dbReference>
<dbReference type="EMBL" id="JACHKT010000015">
    <property type="protein sequence ID" value="MBB6003638.1"/>
    <property type="molecule type" value="Genomic_DNA"/>
</dbReference>
<evidence type="ECO:0000313" key="4">
    <source>
        <dbReference type="Proteomes" id="UP000524404"/>
    </source>
</evidence>
<dbReference type="Proteomes" id="UP000524404">
    <property type="component" value="Unassembled WGS sequence"/>
</dbReference>
<organism evidence="3 4">
    <name type="scientific">Arcicella rosea</name>
    <dbReference type="NCBI Taxonomy" id="502909"/>
    <lineage>
        <taxon>Bacteria</taxon>
        <taxon>Pseudomonadati</taxon>
        <taxon>Bacteroidota</taxon>
        <taxon>Cytophagia</taxon>
        <taxon>Cytophagales</taxon>
        <taxon>Flectobacillaceae</taxon>
        <taxon>Arcicella</taxon>
    </lineage>
</organism>
<name>A0A841ESI1_9BACT</name>
<keyword evidence="1" id="KW-0732">Signal</keyword>
<evidence type="ECO:0000313" key="3">
    <source>
        <dbReference type="EMBL" id="MBB6003638.1"/>
    </source>
</evidence>
<sequence length="347" mass="38888">MKKYSSILLILIICALNTQNSVAQFRFSNLFGGKDKPRKNRLFEPNSTVSLGVGTSSYYGDISPYNRFLQSTVNGMRWNVNFNFTRQFSPTFALRFGLTYARISGDDNYLEGVKGYEGNFVRNLHFRNDIKELSIVGQYDLVRTSRSYLRRANIIPYIFGGVAVFAHDPMAKPDASLYGNGWVRLQPLNTEGQGLPGYANNPYSLISVSFPLGFGVKYKLNKHWDLGIEMSYRYTLTDYLDDVSGNFADPANLAAQSPLAASMGNRSLEKVAARSGKDRTQGVINYLTARGFYDPTAPYDPFTLTSIPGFSGKDDLRGNPSYNDAYMLTTVKLIYHIPSKIKCPVTR</sequence>
<dbReference type="AlphaFoldDB" id="A0A841ESI1"/>
<accession>A0A841ESI1</accession>
<dbReference type="Gene3D" id="2.40.160.20">
    <property type="match status" value="1"/>
</dbReference>
<feature type="signal peptide" evidence="1">
    <location>
        <begin position="1"/>
        <end position="23"/>
    </location>
</feature>
<dbReference type="InterPro" id="IPR011250">
    <property type="entry name" value="OMP/PagP_B-barrel"/>
</dbReference>
<protein>
    <recommendedName>
        <fullName evidence="2">DUF6089 domain-containing protein</fullName>
    </recommendedName>
</protein>
<evidence type="ECO:0000259" key="2">
    <source>
        <dbReference type="Pfam" id="PF19573"/>
    </source>
</evidence>
<dbReference type="InterPro" id="IPR045743">
    <property type="entry name" value="DUF6089"/>
</dbReference>
<keyword evidence="4" id="KW-1185">Reference proteome</keyword>